<protein>
    <submittedName>
        <fullName evidence="1">Uncharacterized protein</fullName>
    </submittedName>
</protein>
<evidence type="ECO:0000313" key="1">
    <source>
        <dbReference type="EMBL" id="VFK42017.1"/>
    </source>
</evidence>
<gene>
    <name evidence="1" type="ORF">BECKTC1821E_GA0114239_101624</name>
</gene>
<name>A0A450YKD5_9GAMM</name>
<accession>A0A450YKD5</accession>
<proteinExistence type="predicted"/>
<dbReference type="EMBL" id="CAADFT010000016">
    <property type="protein sequence ID" value="VFK42017.1"/>
    <property type="molecule type" value="Genomic_DNA"/>
</dbReference>
<dbReference type="AlphaFoldDB" id="A0A450YKD5"/>
<organism evidence="1">
    <name type="scientific">Candidatus Kentrum sp. TC</name>
    <dbReference type="NCBI Taxonomy" id="2126339"/>
    <lineage>
        <taxon>Bacteria</taxon>
        <taxon>Pseudomonadati</taxon>
        <taxon>Pseudomonadota</taxon>
        <taxon>Gammaproteobacteria</taxon>
        <taxon>Candidatus Kentrum</taxon>
    </lineage>
</organism>
<reference evidence="1" key="1">
    <citation type="submission" date="2019-02" db="EMBL/GenBank/DDBJ databases">
        <authorList>
            <person name="Gruber-Vodicka R. H."/>
            <person name="Seah K. B. B."/>
        </authorList>
    </citation>
    <scope>NUCLEOTIDE SEQUENCE</scope>
    <source>
        <strain evidence="1">BECK_BZ125</strain>
    </source>
</reference>
<sequence>MEPHSQIIEKRNKDTFPVLPLDKYEQSAKRIQDYEDLMDLRKAKENAKGKKGIPLDQAISGLGM</sequence>